<dbReference type="RefSeq" id="WP_057858454.1">
    <property type="nucleotide sequence ID" value="NZ_LLYB01000060.1"/>
</dbReference>
<protein>
    <recommendedName>
        <fullName evidence="4">Methyltransferase domain-containing protein</fullName>
    </recommendedName>
</protein>
<sequence>MSAPSSYDAQHRGTAGAYEAYFAGMDRTMSQKLAFVGAHFLLDPGARIADMGCGSGSGTHQLALLNPDIEVIGVDINPESVRFATEKYRLPNLRFIVGDAAEPVFAADPLDGILSSSTLHHVYTFNGYSRAAVRRAIASHLACLRDNGVFVLRDFVSPPRDAYVLLEIPDQPSRGDAIADLSDADLLVRFANTARPLDKANGPGFFLEELDAHVAGTRLFRLSHKWATEFVLRKDYHRDWDVELLEEYSYFTADEFIEELNAAGGRLLCAEPYWNPWIVRNRFEGKFRLLDESGNQLGWPPTNFVAVTQRVARGASVRLGERRASQSRPSFLTMAAMRDTSSASGQVYDLVKRPNPVCDLIPWRRERERLRVAARYGYPRPITCAVPRGPAMIDGSKWGGYLIEPLAGMVQQDAAPEAIGRIIAERAMISAETLGSVDTGLTYYPSPGGIDEVVTSLFVETLTPLPHQSLSTTLSGFSTAGELREFDAQDLLRAAHVGALPEARLEMNLYTLMDKLGIRPDPFIGEEIVLPVAEAPVWLRRADLDDLLARPASSPYVRVDKGSGYLRLVRSVFADQTEEEGRTKTLAEQELEFVLPRERSCNTIIGLPVIHAEEVLIGLETRHLPVPQIHEGDARILTAPAWRLDRQIETLDQAKSVLAAQFGVSAGAITPLGAAYFPSAGITPERVYPFIVRLSETAAGASYDYVPLKQVKRNLHRLRDGHLLIAVMRLIHALGLWG</sequence>
<proteinExistence type="predicted"/>
<feature type="domain" description="Methyltransferase" evidence="4">
    <location>
        <begin position="43"/>
        <end position="156"/>
    </location>
</feature>
<dbReference type="GO" id="GO:0032259">
    <property type="term" value="P:methylation"/>
    <property type="evidence" value="ECO:0007669"/>
    <property type="project" value="UniProtKB-KW"/>
</dbReference>
<comment type="caution">
    <text evidence="5">The sequence shown here is derived from an EMBL/GenBank/DDBJ whole genome shotgun (WGS) entry which is preliminary data.</text>
</comment>
<keyword evidence="2" id="KW-0808">Transferase</keyword>
<dbReference type="AlphaFoldDB" id="A0A0R3MZD0"/>
<keyword evidence="3" id="KW-0949">S-adenosyl-L-methionine</keyword>
<accession>A0A0R3MZD0</accession>
<name>A0A0R3MZD0_9BRAD</name>
<dbReference type="Pfam" id="PF13847">
    <property type="entry name" value="Methyltransf_31"/>
    <property type="match status" value="1"/>
</dbReference>
<evidence type="ECO:0000256" key="2">
    <source>
        <dbReference type="ARBA" id="ARBA00022679"/>
    </source>
</evidence>
<dbReference type="PANTHER" id="PTHR43464">
    <property type="entry name" value="METHYLTRANSFERASE"/>
    <property type="match status" value="1"/>
</dbReference>
<evidence type="ECO:0000313" key="5">
    <source>
        <dbReference type="EMBL" id="KRR24878.1"/>
    </source>
</evidence>
<dbReference type="Gene3D" id="3.40.50.150">
    <property type="entry name" value="Vaccinia Virus protein VP39"/>
    <property type="match status" value="1"/>
</dbReference>
<evidence type="ECO:0000256" key="1">
    <source>
        <dbReference type="ARBA" id="ARBA00022603"/>
    </source>
</evidence>
<dbReference type="InterPro" id="IPR029063">
    <property type="entry name" value="SAM-dependent_MTases_sf"/>
</dbReference>
<dbReference type="Proteomes" id="UP000051660">
    <property type="component" value="Unassembled WGS sequence"/>
</dbReference>
<dbReference type="SUPFAM" id="SSF53335">
    <property type="entry name" value="S-adenosyl-L-methionine-dependent methyltransferases"/>
    <property type="match status" value="1"/>
</dbReference>
<evidence type="ECO:0000313" key="6">
    <source>
        <dbReference type="Proteomes" id="UP000051660"/>
    </source>
</evidence>
<keyword evidence="1" id="KW-0489">Methyltransferase</keyword>
<dbReference type="PANTHER" id="PTHR43464:SF19">
    <property type="entry name" value="UBIQUINONE BIOSYNTHESIS O-METHYLTRANSFERASE, MITOCHONDRIAL"/>
    <property type="match status" value="1"/>
</dbReference>
<evidence type="ECO:0000259" key="4">
    <source>
        <dbReference type="Pfam" id="PF13847"/>
    </source>
</evidence>
<dbReference type="CDD" id="cd02440">
    <property type="entry name" value="AdoMet_MTases"/>
    <property type="match status" value="1"/>
</dbReference>
<dbReference type="InterPro" id="IPR025714">
    <property type="entry name" value="Methyltranfer_dom"/>
</dbReference>
<organism evidence="5 6">
    <name type="scientific">Bradyrhizobium lablabi</name>
    <dbReference type="NCBI Taxonomy" id="722472"/>
    <lineage>
        <taxon>Bacteria</taxon>
        <taxon>Pseudomonadati</taxon>
        <taxon>Pseudomonadota</taxon>
        <taxon>Alphaproteobacteria</taxon>
        <taxon>Hyphomicrobiales</taxon>
        <taxon>Nitrobacteraceae</taxon>
        <taxon>Bradyrhizobium</taxon>
    </lineage>
</organism>
<dbReference type="OrthoDB" id="9806525at2"/>
<evidence type="ECO:0000256" key="3">
    <source>
        <dbReference type="ARBA" id="ARBA00022691"/>
    </source>
</evidence>
<reference evidence="5 6" key="1">
    <citation type="submission" date="2014-03" db="EMBL/GenBank/DDBJ databases">
        <title>Bradyrhizobium valentinum sp. nov., isolated from effective nodules of Lupinus mariae-josephae, a lupine endemic of basic-lime soils in Eastern Spain.</title>
        <authorList>
            <person name="Duran D."/>
            <person name="Rey L."/>
            <person name="Navarro A."/>
            <person name="Busquets A."/>
            <person name="Imperial J."/>
            <person name="Ruiz-Argueso T."/>
        </authorList>
    </citation>
    <scope>NUCLEOTIDE SEQUENCE [LARGE SCALE GENOMIC DNA]</scope>
    <source>
        <strain evidence="5 6">CCBAU 23086</strain>
    </source>
</reference>
<dbReference type="EMBL" id="LLYB01000060">
    <property type="protein sequence ID" value="KRR24878.1"/>
    <property type="molecule type" value="Genomic_DNA"/>
</dbReference>
<dbReference type="GO" id="GO:0008168">
    <property type="term" value="F:methyltransferase activity"/>
    <property type="evidence" value="ECO:0007669"/>
    <property type="project" value="UniProtKB-KW"/>
</dbReference>
<gene>
    <name evidence="5" type="ORF">CQ14_05985</name>
</gene>